<feature type="domain" description="SAC3/GANP/THP3 conserved" evidence="1">
    <location>
        <begin position="286"/>
        <end position="526"/>
    </location>
</feature>
<keyword evidence="3" id="KW-1185">Reference proteome</keyword>
<dbReference type="InterPro" id="IPR005062">
    <property type="entry name" value="SAC3/GANP/THP3_conserved"/>
</dbReference>
<evidence type="ECO:0000259" key="1">
    <source>
        <dbReference type="Pfam" id="PF03399"/>
    </source>
</evidence>
<sequence>PFKHQQINTRVSFRDNQTLFFGKRAKLSEGKFVESGHDSPFNAAKKNDTPFWNPKPANNSLLEQAIGNSFNQPSVNNFNQPPPASNNFGQNPFGQLPATKHVGPFSKTFSTQSNRSSPFDQSISSVHKPVFNSTEVRPAPNSQPSDTYTKLKVKILSSPYERPAKAPINKRLGKAVEDNQPIPARVLHKVKEPATKPPVLKSTPTQPPLMPNKTTASLFLANGPGRSTPEKRAQRFRAYQVLYQEFKKRRLIERKQAIRDGLIPNPDEQTSLEDAIDFRGSCTLKCPEFEMLERDMQNDLDDLEKDAEGNIDPDKTVKKYRRSAADSEQLLPSDVRTPAALNKTLDYLVDNIFVNNPIDKCHKFICDRTRSICQDFTLQNIRDLDAVATHERIVRFHILSLHEMCEYDEGIFSLPQEMEQLYKTLISLMKFYDDLRDRGIETENEAEFRAYHIISQIKDEDIAQRSMRLPVYIFKSQYITRALKFRALSQRNNEILETPCRRNKPENIEACQKLLFILFQVDCRYLLCLC</sequence>
<evidence type="ECO:0000313" key="2">
    <source>
        <dbReference type="EMBL" id="KAG2234468.1"/>
    </source>
</evidence>
<dbReference type="InterPro" id="IPR045107">
    <property type="entry name" value="SAC3/GANP/THP3"/>
</dbReference>
<proteinExistence type="predicted"/>
<organism evidence="2 3">
    <name type="scientific">Thamnidium elegans</name>
    <dbReference type="NCBI Taxonomy" id="101142"/>
    <lineage>
        <taxon>Eukaryota</taxon>
        <taxon>Fungi</taxon>
        <taxon>Fungi incertae sedis</taxon>
        <taxon>Mucoromycota</taxon>
        <taxon>Mucoromycotina</taxon>
        <taxon>Mucoromycetes</taxon>
        <taxon>Mucorales</taxon>
        <taxon>Mucorineae</taxon>
        <taxon>Mucoraceae</taxon>
        <taxon>Thamnidium</taxon>
    </lineage>
</organism>
<dbReference type="GO" id="GO:0070390">
    <property type="term" value="C:transcription export complex 2"/>
    <property type="evidence" value="ECO:0007669"/>
    <property type="project" value="TreeGrafter"/>
</dbReference>
<dbReference type="Gene3D" id="1.25.40.990">
    <property type="match status" value="1"/>
</dbReference>
<evidence type="ECO:0000313" key="3">
    <source>
        <dbReference type="Proteomes" id="UP000613177"/>
    </source>
</evidence>
<name>A0A8H7SU53_9FUNG</name>
<dbReference type="EMBL" id="JAEPRE010000052">
    <property type="protein sequence ID" value="KAG2234468.1"/>
    <property type="molecule type" value="Genomic_DNA"/>
</dbReference>
<dbReference type="PANTHER" id="PTHR12436:SF3">
    <property type="entry name" value="GERMINAL-CENTER ASSOCIATED NUCLEAR PROTEIN"/>
    <property type="match status" value="1"/>
</dbReference>
<dbReference type="GO" id="GO:0005737">
    <property type="term" value="C:cytoplasm"/>
    <property type="evidence" value="ECO:0007669"/>
    <property type="project" value="TreeGrafter"/>
</dbReference>
<comment type="caution">
    <text evidence="2">The sequence shown here is derived from an EMBL/GenBank/DDBJ whole genome shotgun (WGS) entry which is preliminary data.</text>
</comment>
<dbReference type="PANTHER" id="PTHR12436">
    <property type="entry name" value="80 KDA MCM3-ASSOCIATED PROTEIN"/>
    <property type="match status" value="1"/>
</dbReference>
<dbReference type="AlphaFoldDB" id="A0A8H7SU53"/>
<feature type="non-terminal residue" evidence="2">
    <location>
        <position position="1"/>
    </location>
</feature>
<dbReference type="GO" id="GO:0006406">
    <property type="term" value="P:mRNA export from nucleus"/>
    <property type="evidence" value="ECO:0007669"/>
    <property type="project" value="TreeGrafter"/>
</dbReference>
<gene>
    <name evidence="2" type="ORF">INT48_004847</name>
</gene>
<dbReference type="Proteomes" id="UP000613177">
    <property type="component" value="Unassembled WGS sequence"/>
</dbReference>
<accession>A0A8H7SU53</accession>
<protein>
    <recommendedName>
        <fullName evidence="1">SAC3/GANP/THP3 conserved domain-containing protein</fullName>
    </recommendedName>
</protein>
<dbReference type="Pfam" id="PF03399">
    <property type="entry name" value="SAC3_GANP"/>
    <property type="match status" value="1"/>
</dbReference>
<reference evidence="2" key="1">
    <citation type="submission" date="2021-01" db="EMBL/GenBank/DDBJ databases">
        <title>Metabolic potential, ecology and presence of endohyphal bacteria is reflected in genomic diversity of Mucoromycotina.</title>
        <authorList>
            <person name="Muszewska A."/>
            <person name="Okrasinska A."/>
            <person name="Steczkiewicz K."/>
            <person name="Drgas O."/>
            <person name="Orlowska M."/>
            <person name="Perlinska-Lenart U."/>
            <person name="Aleksandrzak-Piekarczyk T."/>
            <person name="Szatraj K."/>
            <person name="Zielenkiewicz U."/>
            <person name="Pilsyk S."/>
            <person name="Malc E."/>
            <person name="Mieczkowski P."/>
            <person name="Kruszewska J.S."/>
            <person name="Biernat P."/>
            <person name="Pawlowska J."/>
        </authorList>
    </citation>
    <scope>NUCLEOTIDE SEQUENCE</scope>
    <source>
        <strain evidence="2">WA0000018081</strain>
    </source>
</reference>